<dbReference type="InterPro" id="IPR043132">
    <property type="entry name" value="BCAT-like_C"/>
</dbReference>
<name>A0A380CCE2_9STAP</name>
<evidence type="ECO:0000313" key="14">
    <source>
        <dbReference type="EMBL" id="GEQ00106.1"/>
    </source>
</evidence>
<evidence type="ECO:0000256" key="5">
    <source>
        <dbReference type="ARBA" id="ARBA00021779"/>
    </source>
</evidence>
<dbReference type="InterPro" id="IPR036038">
    <property type="entry name" value="Aminotransferase-like"/>
</dbReference>
<comment type="similarity">
    <text evidence="2 11">Belongs to the class-IV pyridoxal-phosphate-dependent aminotransferase family.</text>
</comment>
<sequence length="289" mass="32347">MTKVLINEQLVEEHDANVPYNDRGYTFGDGIYEYVRVYNNKLFTAKPHFERLLRSAKEIGLELNYTVNGLIDLVQELIVANKIINGGVYIQVTRGAAPRDHAFPTPSVKANIMGFTKSYDRPYKSLDEGINAITTEDIRWLRCDIKSLNLLGNVLAKEYAVKYNAQEAIQHRGEQVTEGSSSNAYAIKDGAIYTHPINNLILNGITRQVIKEIAEQNNIPFKEEAFTVDFLKNADEVIVSSTSIEVMPVVNLNGEAIGNGKVGPITRKLQEGFTHYIENESAVPLEAER</sequence>
<dbReference type="FunFam" id="3.20.10.10:FF:000002">
    <property type="entry name" value="D-alanine aminotransferase"/>
    <property type="match status" value="1"/>
</dbReference>
<evidence type="ECO:0000313" key="17">
    <source>
        <dbReference type="Proteomes" id="UP000321598"/>
    </source>
</evidence>
<reference evidence="15 16" key="1">
    <citation type="submission" date="2018-06" db="EMBL/GenBank/DDBJ databases">
        <authorList>
            <consortium name="Pathogen Informatics"/>
            <person name="Doyle S."/>
        </authorList>
    </citation>
    <scope>NUCLEOTIDE SEQUENCE [LARGE SCALE GENOMIC DNA]</scope>
    <source>
        <strain evidence="15 16">NCTC12413</strain>
    </source>
</reference>
<dbReference type="FunFam" id="3.30.470.10:FF:000009">
    <property type="entry name" value="D-alanine aminotransferase"/>
    <property type="match status" value="1"/>
</dbReference>
<dbReference type="EC" id="2.6.1.21" evidence="4 13"/>
<evidence type="ECO:0000256" key="10">
    <source>
        <dbReference type="ARBA" id="ARBA00047911"/>
    </source>
</evidence>
<dbReference type="Proteomes" id="UP000321598">
    <property type="component" value="Unassembled WGS sequence"/>
</dbReference>
<proteinExistence type="inferred from homology"/>
<keyword evidence="7 15" id="KW-0808">Transferase</keyword>
<dbReference type="InterPro" id="IPR005784">
    <property type="entry name" value="D_amino_transT"/>
</dbReference>
<dbReference type="STRING" id="1212545.SARL_07333"/>
<dbReference type="AlphaFoldDB" id="A0A380CCE2"/>
<dbReference type="InterPro" id="IPR018300">
    <property type="entry name" value="Aminotrans_IV_CS"/>
</dbReference>
<dbReference type="Gene3D" id="3.30.470.10">
    <property type="match status" value="1"/>
</dbReference>
<evidence type="ECO:0000256" key="13">
    <source>
        <dbReference type="RuleBase" id="RU004520"/>
    </source>
</evidence>
<dbReference type="GO" id="GO:0046416">
    <property type="term" value="P:D-amino acid metabolic process"/>
    <property type="evidence" value="ECO:0007669"/>
    <property type="project" value="InterPro"/>
</dbReference>
<dbReference type="InterPro" id="IPR043131">
    <property type="entry name" value="BCAT-like_N"/>
</dbReference>
<dbReference type="GO" id="GO:0047810">
    <property type="term" value="F:D-alanine-2-oxoglutarate aminotransferase activity"/>
    <property type="evidence" value="ECO:0007669"/>
    <property type="project" value="UniProtKB-EC"/>
</dbReference>
<dbReference type="InterPro" id="IPR050571">
    <property type="entry name" value="Class-IV_PLP-Dep_Aminotrnsfr"/>
</dbReference>
<dbReference type="GO" id="GO:0005829">
    <property type="term" value="C:cytosol"/>
    <property type="evidence" value="ECO:0007669"/>
    <property type="project" value="TreeGrafter"/>
</dbReference>
<comment type="cofactor">
    <cofactor evidence="1 12">
        <name>pyridoxal 5'-phosphate</name>
        <dbReference type="ChEBI" id="CHEBI:597326"/>
    </cofactor>
</comment>
<evidence type="ECO:0000256" key="6">
    <source>
        <dbReference type="ARBA" id="ARBA00022576"/>
    </source>
</evidence>
<dbReference type="EMBL" id="BKAV01000008">
    <property type="protein sequence ID" value="GEQ00106.1"/>
    <property type="molecule type" value="Genomic_DNA"/>
</dbReference>
<evidence type="ECO:0000256" key="1">
    <source>
        <dbReference type="ARBA" id="ARBA00001933"/>
    </source>
</evidence>
<accession>A0A380CCE2</accession>
<evidence type="ECO:0000256" key="7">
    <source>
        <dbReference type="ARBA" id="ARBA00022679"/>
    </source>
</evidence>
<comment type="function">
    <text evidence="9">Acts on the D-isomers of alanine, leucine, aspartate, glutamate, aminobutyrate, norvaline and asparagine. The enzyme transfers an amino group from a substrate D-amino acid to the pyridoxal phosphate cofactor to form pyridoxamine and an alpha-keto acid in the first half-reaction. The second half-reaction is the reverse of the first, transferring the amino group from the pyridoxamine to a second alpha-keto acid to form the product D-amino acid via a ping-pong mechanism. This is an important process in the formation of D-alanine and D-glutamate, which are essential bacterial cell wall components.</text>
</comment>
<dbReference type="SUPFAM" id="SSF56752">
    <property type="entry name" value="D-aminoacid aminotransferase-like PLP-dependent enzymes"/>
    <property type="match status" value="1"/>
</dbReference>
<dbReference type="OrthoDB" id="9805628at2"/>
<dbReference type="Proteomes" id="UP000254956">
    <property type="component" value="Unassembled WGS sequence"/>
</dbReference>
<dbReference type="GO" id="GO:0008652">
    <property type="term" value="P:amino acid biosynthetic process"/>
    <property type="evidence" value="ECO:0007669"/>
    <property type="project" value="UniProtKB-ARBA"/>
</dbReference>
<dbReference type="Pfam" id="PF01063">
    <property type="entry name" value="Aminotran_4"/>
    <property type="match status" value="1"/>
</dbReference>
<dbReference type="Gene3D" id="3.20.10.10">
    <property type="entry name" value="D-amino Acid Aminotransferase, subunit A, domain 2"/>
    <property type="match status" value="1"/>
</dbReference>
<keyword evidence="6 15" id="KW-0032">Aminotransferase</keyword>
<dbReference type="EMBL" id="UGZE01000001">
    <property type="protein sequence ID" value="SUJ17542.1"/>
    <property type="molecule type" value="Genomic_DNA"/>
</dbReference>
<dbReference type="NCBIfam" id="TIGR01121">
    <property type="entry name" value="D_amino_aminoT"/>
    <property type="match status" value="1"/>
</dbReference>
<dbReference type="PANTHER" id="PTHR42743">
    <property type="entry name" value="AMINO-ACID AMINOTRANSFERASE"/>
    <property type="match status" value="1"/>
</dbReference>
<protein>
    <recommendedName>
        <fullName evidence="5 13">D-alanine aminotransferase</fullName>
        <ecNumber evidence="4 13">2.6.1.21</ecNumber>
    </recommendedName>
</protein>
<dbReference type="GO" id="GO:0030170">
    <property type="term" value="F:pyridoxal phosphate binding"/>
    <property type="evidence" value="ECO:0007669"/>
    <property type="project" value="InterPro"/>
</dbReference>
<dbReference type="GO" id="GO:0046394">
    <property type="term" value="P:carboxylic acid biosynthetic process"/>
    <property type="evidence" value="ECO:0007669"/>
    <property type="project" value="UniProtKB-ARBA"/>
</dbReference>
<reference evidence="14 17" key="2">
    <citation type="submission" date="2019-07" db="EMBL/GenBank/DDBJ databases">
        <title>Whole genome shotgun sequence of Staphylococcus arlettae NBRC 109765.</title>
        <authorList>
            <person name="Hosoyama A."/>
            <person name="Uohara A."/>
            <person name="Ohji S."/>
            <person name="Ichikawa N."/>
        </authorList>
    </citation>
    <scope>NUCLEOTIDE SEQUENCE [LARGE SCALE GENOMIC DNA]</scope>
    <source>
        <strain evidence="14 17">NBRC 109765</strain>
    </source>
</reference>
<comment type="catalytic activity">
    <reaction evidence="10 13">
        <text>D-alanine + 2-oxoglutarate = D-glutamate + pyruvate</text>
        <dbReference type="Rhea" id="RHEA:15869"/>
        <dbReference type="ChEBI" id="CHEBI:15361"/>
        <dbReference type="ChEBI" id="CHEBI:16810"/>
        <dbReference type="ChEBI" id="CHEBI:29986"/>
        <dbReference type="ChEBI" id="CHEBI:57416"/>
        <dbReference type="EC" id="2.6.1.21"/>
    </reaction>
</comment>
<evidence type="ECO:0000256" key="2">
    <source>
        <dbReference type="ARBA" id="ARBA00009320"/>
    </source>
</evidence>
<dbReference type="PROSITE" id="PS00770">
    <property type="entry name" value="AA_TRANSFER_CLASS_4"/>
    <property type="match status" value="1"/>
</dbReference>
<evidence type="ECO:0000256" key="3">
    <source>
        <dbReference type="ARBA" id="ARBA00011738"/>
    </source>
</evidence>
<evidence type="ECO:0000256" key="4">
    <source>
        <dbReference type="ARBA" id="ARBA00012874"/>
    </source>
</evidence>
<keyword evidence="8 12" id="KW-0663">Pyridoxal phosphate</keyword>
<evidence type="ECO:0000256" key="12">
    <source>
        <dbReference type="RuleBase" id="RU004516"/>
    </source>
</evidence>
<comment type="subunit">
    <text evidence="3">Homodimer.</text>
</comment>
<dbReference type="GeneID" id="97287455"/>
<evidence type="ECO:0000256" key="11">
    <source>
        <dbReference type="RuleBase" id="RU004106"/>
    </source>
</evidence>
<evidence type="ECO:0000256" key="8">
    <source>
        <dbReference type="ARBA" id="ARBA00022898"/>
    </source>
</evidence>
<dbReference type="CDD" id="cd01558">
    <property type="entry name" value="D-AAT_like"/>
    <property type="match status" value="1"/>
</dbReference>
<gene>
    <name evidence="15" type="primary">dat</name>
    <name evidence="15" type="ORF">NCTC12413_01172</name>
    <name evidence="14" type="ORF">SAR03_11430</name>
</gene>
<dbReference type="RefSeq" id="WP_002510191.1">
    <property type="nucleotide sequence ID" value="NZ_AP019698.1"/>
</dbReference>
<organism evidence="15 16">
    <name type="scientific">Staphylococcus arlettae</name>
    <dbReference type="NCBI Taxonomy" id="29378"/>
    <lineage>
        <taxon>Bacteria</taxon>
        <taxon>Bacillati</taxon>
        <taxon>Bacillota</taxon>
        <taxon>Bacilli</taxon>
        <taxon>Bacillales</taxon>
        <taxon>Staphylococcaceae</taxon>
        <taxon>Staphylococcus</taxon>
    </lineage>
</organism>
<evidence type="ECO:0000313" key="15">
    <source>
        <dbReference type="EMBL" id="SUJ17542.1"/>
    </source>
</evidence>
<dbReference type="PANTHER" id="PTHR42743:SF10">
    <property type="entry name" value="D-ALANINE AMINOTRANSFERASE"/>
    <property type="match status" value="1"/>
</dbReference>
<keyword evidence="17" id="KW-1185">Reference proteome</keyword>
<evidence type="ECO:0000313" key="16">
    <source>
        <dbReference type="Proteomes" id="UP000254956"/>
    </source>
</evidence>
<dbReference type="InterPro" id="IPR001544">
    <property type="entry name" value="Aminotrans_IV"/>
</dbReference>
<evidence type="ECO:0000256" key="9">
    <source>
        <dbReference type="ARBA" id="ARBA00025411"/>
    </source>
</evidence>